<dbReference type="Pfam" id="PF04326">
    <property type="entry name" value="SLFN_AlbA_2"/>
    <property type="match status" value="1"/>
</dbReference>
<dbReference type="InterPro" id="IPR007421">
    <property type="entry name" value="Schlafen_AlbA_2_dom"/>
</dbReference>
<proteinExistence type="predicted"/>
<reference evidence="2 3" key="1">
    <citation type="submission" date="2018-05" db="EMBL/GenBank/DDBJ databases">
        <title>The draft genome of strain NS-104.</title>
        <authorList>
            <person name="Hang P."/>
            <person name="Jiang J."/>
        </authorList>
    </citation>
    <scope>NUCLEOTIDE SEQUENCE [LARGE SCALE GENOMIC DNA]</scope>
    <source>
        <strain evidence="2 3">NS-104</strain>
    </source>
</reference>
<protein>
    <recommendedName>
        <fullName evidence="1">Schlafen AlbA-2 domain-containing protein</fullName>
    </recommendedName>
</protein>
<dbReference type="AlphaFoldDB" id="A0A2U2DX61"/>
<dbReference type="Proteomes" id="UP000245252">
    <property type="component" value="Unassembled WGS sequence"/>
</dbReference>
<dbReference type="Gene3D" id="3.30.950.30">
    <property type="entry name" value="Schlafen, AAA domain"/>
    <property type="match status" value="1"/>
</dbReference>
<dbReference type="InterPro" id="IPR038461">
    <property type="entry name" value="Schlafen_AlbA_2_dom_sf"/>
</dbReference>
<accession>A0A2U2DX61</accession>
<comment type="caution">
    <text evidence="2">The sequence shown here is derived from an EMBL/GenBank/DDBJ whole genome shotgun (WGS) entry which is preliminary data.</text>
</comment>
<evidence type="ECO:0000259" key="1">
    <source>
        <dbReference type="Pfam" id="PF04326"/>
    </source>
</evidence>
<dbReference type="RefSeq" id="WP_109456417.1">
    <property type="nucleotide sequence ID" value="NZ_QFBC01000001.1"/>
</dbReference>
<name>A0A2U2DX61_9HYPH</name>
<organism evidence="2 3">
    <name type="scientific">Metarhizobium album</name>
    <dbReference type="NCBI Taxonomy" id="2182425"/>
    <lineage>
        <taxon>Bacteria</taxon>
        <taxon>Pseudomonadati</taxon>
        <taxon>Pseudomonadota</taxon>
        <taxon>Alphaproteobacteria</taxon>
        <taxon>Hyphomicrobiales</taxon>
        <taxon>Rhizobiaceae</taxon>
        <taxon>Metarhizobium</taxon>
    </lineage>
</organism>
<evidence type="ECO:0000313" key="2">
    <source>
        <dbReference type="EMBL" id="PWE57900.1"/>
    </source>
</evidence>
<keyword evidence="3" id="KW-1185">Reference proteome</keyword>
<evidence type="ECO:0000313" key="3">
    <source>
        <dbReference type="Proteomes" id="UP000245252"/>
    </source>
</evidence>
<gene>
    <name evidence="2" type="ORF">DEM27_01525</name>
</gene>
<feature type="domain" description="Schlafen AlbA-2" evidence="1">
    <location>
        <begin position="30"/>
        <end position="172"/>
    </location>
</feature>
<dbReference type="EMBL" id="QFBC01000001">
    <property type="protein sequence ID" value="PWE57900.1"/>
    <property type="molecule type" value="Genomic_DNA"/>
</dbReference>
<sequence>MSSVQDILSKPSDEWALEDLHALVELEAAESSYLELKENLQKPNGSKGWADIGKLHKDEARGLAEEIVAFANSSGGVVVVGIEESKDHPKRARSIASPLSAVVTLVERLRDSFSGSISPRIMGLKVTPILAHAEADEGYVVIHIPKSSAAPHGVGRPPACYWRRDAACQPMEMTDLQNIFWEARTSRERVSEEQNSSRKLFTNMQLPFDGFRYRLTAVSERALQMPTLAKDVVSLKLFPPRSSAPSIGIADYPLWVIEEWKMRSFGAQRERFRGVEGFRKFDIWRIDETGVVDVIGVHESAAPDSGVEIDPFDVSATAAHLIHILDYLNHYTDSSAGSWILDGEFKSDHPKTYVNNPINRHRPASINLMNGAAIRSMIVTLDEYAEQNFRSIEDKIWATFGMMCPDSSRNEFLSASVLSKRYI</sequence>
<dbReference type="OrthoDB" id="8263354at2"/>